<evidence type="ECO:0000256" key="2">
    <source>
        <dbReference type="SAM" id="Phobius"/>
    </source>
</evidence>
<dbReference type="InterPro" id="IPR000742">
    <property type="entry name" value="EGF"/>
</dbReference>
<keyword evidence="2" id="KW-0472">Membrane</keyword>
<dbReference type="EMBL" id="VJMH01001063">
    <property type="protein sequence ID" value="KAF0713363.1"/>
    <property type="molecule type" value="Genomic_DNA"/>
</dbReference>
<dbReference type="SMART" id="SM00181">
    <property type="entry name" value="EGF"/>
    <property type="match status" value="3"/>
</dbReference>
<keyword evidence="2" id="KW-0812">Transmembrane</keyword>
<feature type="domain" description="EGF-like" evidence="3">
    <location>
        <begin position="32"/>
        <end position="78"/>
    </location>
</feature>
<organism evidence="4">
    <name type="scientific">Aphanomyces stellatus</name>
    <dbReference type="NCBI Taxonomy" id="120398"/>
    <lineage>
        <taxon>Eukaryota</taxon>
        <taxon>Sar</taxon>
        <taxon>Stramenopiles</taxon>
        <taxon>Oomycota</taxon>
        <taxon>Saprolegniomycetes</taxon>
        <taxon>Saprolegniales</taxon>
        <taxon>Verrucalvaceae</taxon>
        <taxon>Aphanomyces</taxon>
    </lineage>
</organism>
<dbReference type="OrthoDB" id="127422at2759"/>
<keyword evidence="1" id="KW-1015">Disulfide bond</keyword>
<comment type="caution">
    <text evidence="4">The sequence shown here is derived from an EMBL/GenBank/DDBJ whole genome shotgun (WGS) entry which is preliminary data.</text>
</comment>
<evidence type="ECO:0000259" key="3">
    <source>
        <dbReference type="PROSITE" id="PS50026"/>
    </source>
</evidence>
<reference evidence="4" key="1">
    <citation type="submission" date="2019-06" db="EMBL/GenBank/DDBJ databases">
        <title>Genomics analysis of Aphanomyces spp. identifies a new class of oomycete effector associated with host adaptation.</title>
        <authorList>
            <person name="Gaulin E."/>
        </authorList>
    </citation>
    <scope>NUCLEOTIDE SEQUENCE</scope>
    <source>
        <strain evidence="4">CBS 578.67</strain>
    </source>
</reference>
<proteinExistence type="predicted"/>
<evidence type="ECO:0000256" key="1">
    <source>
        <dbReference type="PROSITE-ProRule" id="PRU00076"/>
    </source>
</evidence>
<dbReference type="SUPFAM" id="SSF57196">
    <property type="entry name" value="EGF/Laminin"/>
    <property type="match status" value="1"/>
</dbReference>
<keyword evidence="2" id="KW-1133">Transmembrane helix</keyword>
<dbReference type="AlphaFoldDB" id="A0A6A4ZT92"/>
<sequence length="230" mass="23986">IQAQYRCVDYSMCLEQAWTSAAAEVDKETYCRPKGCVSGDRQLCNNRGTCQTTDPFQPLSSMGYSCRCYTGFNGTKCEGTQDDSCDVDCGVGGACINRQCVCYAAYQGKDIRCAKCTSNAACENNNKCNIDTGKCMCAEGFVGLTCGGKLDNCAGVTCPNGGSPFNDGKFCKCKCAQCTAGNNCPVCGGLDSRDCSSTTGGCPVPVLANTASLSVVIGSTVAAAIVFMFA</sequence>
<dbReference type="PROSITE" id="PS50026">
    <property type="entry name" value="EGF_3"/>
    <property type="match status" value="1"/>
</dbReference>
<feature type="non-terminal residue" evidence="4">
    <location>
        <position position="1"/>
    </location>
</feature>
<dbReference type="PROSITE" id="PS00022">
    <property type="entry name" value="EGF_1"/>
    <property type="match status" value="1"/>
</dbReference>
<comment type="caution">
    <text evidence="1">Lacks conserved residue(s) required for the propagation of feature annotation.</text>
</comment>
<dbReference type="Gene3D" id="2.10.25.10">
    <property type="entry name" value="Laminin"/>
    <property type="match status" value="2"/>
</dbReference>
<gene>
    <name evidence="4" type="ORF">As57867_004369</name>
</gene>
<feature type="transmembrane region" description="Helical" evidence="2">
    <location>
        <begin position="206"/>
        <end position="229"/>
    </location>
</feature>
<evidence type="ECO:0000313" key="4">
    <source>
        <dbReference type="EMBL" id="KAF0713363.1"/>
    </source>
</evidence>
<name>A0A6A4ZT92_9STRA</name>
<dbReference type="PROSITE" id="PS01186">
    <property type="entry name" value="EGF_2"/>
    <property type="match status" value="2"/>
</dbReference>
<feature type="disulfide bond" evidence="1">
    <location>
        <begin position="68"/>
        <end position="77"/>
    </location>
</feature>
<keyword evidence="1" id="KW-0245">EGF-like domain</keyword>
<accession>A0A6A4ZT92</accession>
<protein>
    <recommendedName>
        <fullName evidence="3">EGF-like domain-containing protein</fullName>
    </recommendedName>
</protein>